<gene>
    <name evidence="2" type="ORF">M7I_0685</name>
</gene>
<dbReference type="Proteomes" id="UP000005446">
    <property type="component" value="Unassembled WGS sequence"/>
</dbReference>
<sequence length="57" mass="6554">MAEPSVSKARAFLIRSMVNNNSVSPKNMFKCPPKIWDKSLPREATGPNNYPQRRDYN</sequence>
<evidence type="ECO:0000313" key="2">
    <source>
        <dbReference type="EMBL" id="EHL03250.1"/>
    </source>
</evidence>
<accession>H0EE17</accession>
<evidence type="ECO:0000313" key="3">
    <source>
        <dbReference type="Proteomes" id="UP000005446"/>
    </source>
</evidence>
<dbReference type="EMBL" id="AGUE01000011">
    <property type="protein sequence ID" value="EHL03250.1"/>
    <property type="molecule type" value="Genomic_DNA"/>
</dbReference>
<dbReference type="InParanoid" id="H0EE17"/>
<feature type="region of interest" description="Disordered" evidence="1">
    <location>
        <begin position="36"/>
        <end position="57"/>
    </location>
</feature>
<name>H0EE17_GLAL7</name>
<evidence type="ECO:0000256" key="1">
    <source>
        <dbReference type="SAM" id="MobiDB-lite"/>
    </source>
</evidence>
<dbReference type="HOGENOM" id="CLU_2996665_0_0_1"/>
<keyword evidence="3" id="KW-1185">Reference proteome</keyword>
<proteinExistence type="predicted"/>
<protein>
    <submittedName>
        <fullName evidence="2">Uncharacterized protein</fullName>
    </submittedName>
</protein>
<organism evidence="2 3">
    <name type="scientific">Glarea lozoyensis (strain ATCC 74030 / MF5533)</name>
    <dbReference type="NCBI Taxonomy" id="1104152"/>
    <lineage>
        <taxon>Eukaryota</taxon>
        <taxon>Fungi</taxon>
        <taxon>Dikarya</taxon>
        <taxon>Ascomycota</taxon>
        <taxon>Pezizomycotina</taxon>
        <taxon>Leotiomycetes</taxon>
        <taxon>Helotiales</taxon>
        <taxon>Helotiaceae</taxon>
        <taxon>Glarea</taxon>
    </lineage>
</organism>
<dbReference type="AlphaFoldDB" id="H0EE17"/>
<comment type="caution">
    <text evidence="2">The sequence shown here is derived from an EMBL/GenBank/DDBJ whole genome shotgun (WGS) entry which is preliminary data.</text>
</comment>
<reference evidence="2 3" key="1">
    <citation type="journal article" date="2012" name="Eukaryot. Cell">
        <title>Genome sequence of the fungus Glarea lozoyensis: the first genome sequence of a species from the Helotiaceae family.</title>
        <authorList>
            <person name="Youssar L."/>
            <person name="Gruening B.A."/>
            <person name="Erxleben A."/>
            <person name="Guenther S."/>
            <person name="Huettel W."/>
        </authorList>
    </citation>
    <scope>NUCLEOTIDE SEQUENCE [LARGE SCALE GENOMIC DNA]</scope>
    <source>
        <strain evidence="3">ATCC 74030 / MF5533</strain>
    </source>
</reference>